<accession>A0A494Y1J8</accession>
<dbReference type="AlphaFoldDB" id="A0A494Y1J8"/>
<feature type="region of interest" description="Disordered" evidence="1">
    <location>
        <begin position="1"/>
        <end position="60"/>
    </location>
</feature>
<evidence type="ECO:0000313" key="2">
    <source>
        <dbReference type="EMBL" id="RKP56577.1"/>
    </source>
</evidence>
<proteinExistence type="predicted"/>
<protein>
    <submittedName>
        <fullName evidence="2">Uncharacterized protein</fullName>
    </submittedName>
</protein>
<feature type="compositionally biased region" description="Basic residues" evidence="1">
    <location>
        <begin position="7"/>
        <end position="60"/>
    </location>
</feature>
<organism evidence="2 3">
    <name type="scientific">Pararobbsia silviterrae</name>
    <dbReference type="NCBI Taxonomy" id="1792498"/>
    <lineage>
        <taxon>Bacteria</taxon>
        <taxon>Pseudomonadati</taxon>
        <taxon>Pseudomonadota</taxon>
        <taxon>Betaproteobacteria</taxon>
        <taxon>Burkholderiales</taxon>
        <taxon>Burkholderiaceae</taxon>
        <taxon>Pararobbsia</taxon>
    </lineage>
</organism>
<sequence>MRDKHERRPAHAARGARRPRFRHGSKPRMIGRARVRSRRSRNRRPWRGRSAARGHARRPS</sequence>
<evidence type="ECO:0000256" key="1">
    <source>
        <dbReference type="SAM" id="MobiDB-lite"/>
    </source>
</evidence>
<reference evidence="2 3" key="1">
    <citation type="submission" date="2018-10" db="EMBL/GenBank/DDBJ databases">
        <title>Robbsia sp. DHC34, isolated from soil.</title>
        <authorList>
            <person name="Gao Z.-H."/>
            <person name="Qiu L.-H."/>
        </authorList>
    </citation>
    <scope>NUCLEOTIDE SEQUENCE [LARGE SCALE GENOMIC DNA]</scope>
    <source>
        <strain evidence="2 3">DHC34</strain>
    </source>
</reference>
<comment type="caution">
    <text evidence="2">The sequence shown here is derived from an EMBL/GenBank/DDBJ whole genome shotgun (WGS) entry which is preliminary data.</text>
</comment>
<evidence type="ECO:0000313" key="3">
    <source>
        <dbReference type="Proteomes" id="UP000270342"/>
    </source>
</evidence>
<name>A0A494Y1J8_9BURK</name>
<dbReference type="EMBL" id="RBZU01000003">
    <property type="protein sequence ID" value="RKP56577.1"/>
    <property type="molecule type" value="Genomic_DNA"/>
</dbReference>
<keyword evidence="3" id="KW-1185">Reference proteome</keyword>
<dbReference type="Proteomes" id="UP000270342">
    <property type="component" value="Unassembled WGS sequence"/>
</dbReference>
<gene>
    <name evidence="2" type="ORF">D7S86_09420</name>
</gene>